<evidence type="ECO:0000313" key="5">
    <source>
        <dbReference type="EMBL" id="AGF57498.1"/>
    </source>
</evidence>
<dbReference type="InterPro" id="IPR005551">
    <property type="entry name" value="CitX"/>
</dbReference>
<dbReference type="AlphaFoldDB" id="M1MMP9"/>
<dbReference type="STRING" id="36745.CLSAP_35110"/>
<dbReference type="EC" id="2.7.7.61" evidence="1"/>
<reference evidence="5 6" key="1">
    <citation type="submission" date="2013-02" db="EMBL/GenBank/DDBJ databases">
        <title>Genome sequence of Clostridium saccharoperbutylacetonicum N1-4(HMT).</title>
        <authorList>
            <person name="Poehlein A."/>
            <person name="Daniel R."/>
        </authorList>
    </citation>
    <scope>NUCLEOTIDE SEQUENCE [LARGE SCALE GENOMIC DNA]</scope>
    <source>
        <strain evidence="6">N1-4(HMT)</strain>
    </source>
</reference>
<dbReference type="PATRIC" id="fig|931276.5.peg.3771"/>
<proteinExistence type="predicted"/>
<gene>
    <name evidence="5" type="primary">citX1</name>
    <name evidence="5" type="ORF">Cspa_c37380</name>
</gene>
<evidence type="ECO:0000313" key="6">
    <source>
        <dbReference type="Proteomes" id="UP000011728"/>
    </source>
</evidence>
<keyword evidence="5" id="KW-0456">Lyase</keyword>
<dbReference type="eggNOG" id="COG3697">
    <property type="taxonomic scope" value="Bacteria"/>
</dbReference>
<evidence type="ECO:0000256" key="3">
    <source>
        <dbReference type="ARBA" id="ARBA00022695"/>
    </source>
</evidence>
<protein>
    <recommendedName>
        <fullName evidence="1">citrate lyase holo-[acyl-carrier protein] synthase</fullName>
        <ecNumber evidence="1">2.7.7.61</ecNumber>
    </recommendedName>
</protein>
<keyword evidence="2 5" id="KW-0808">Transferase</keyword>
<evidence type="ECO:0000256" key="1">
    <source>
        <dbReference type="ARBA" id="ARBA00012524"/>
    </source>
</evidence>
<keyword evidence="6" id="KW-1185">Reference proteome</keyword>
<name>M1MMP9_9CLOT</name>
<evidence type="ECO:0000256" key="2">
    <source>
        <dbReference type="ARBA" id="ARBA00022679"/>
    </source>
</evidence>
<dbReference type="NCBIfam" id="TIGR03124">
    <property type="entry name" value="citrate_citX"/>
    <property type="match status" value="1"/>
</dbReference>
<keyword evidence="3 5" id="KW-0548">Nucleotidyltransferase</keyword>
<dbReference type="OrthoDB" id="3196716at2"/>
<sequence length="171" mass="19552">MIKEKQVLEQILDAREKRAEKQRELINIYQNTLISFTLNIPGVEKQNPTFTNIHKKGIELLEEELSKQNIKLLCKIVQTTADGDEAFLVVDAGQWVIKRITTAIEESHKLGRVFDFDVINKNAEQVSRSGIGLHLRKCLLCNNSAKACGRSRSHSVSELLDKIYELIDYEK</sequence>
<dbReference type="KEGG" id="csr:Cspa_c37380"/>
<accession>M1MMP9</accession>
<dbReference type="Pfam" id="PF03802">
    <property type="entry name" value="CitX"/>
    <property type="match status" value="1"/>
</dbReference>
<comment type="catalytic activity">
    <reaction evidence="4">
        <text>apo-[citrate lyase ACP] + 2'-(5''-triphospho-alpha-D-ribosyl)-3'-dephospho-CoA = holo-[citrate lyase ACP] + diphosphate</text>
        <dbReference type="Rhea" id="RHEA:16333"/>
        <dbReference type="Rhea" id="RHEA-COMP:10157"/>
        <dbReference type="Rhea" id="RHEA-COMP:10158"/>
        <dbReference type="ChEBI" id="CHEBI:29999"/>
        <dbReference type="ChEBI" id="CHEBI:33019"/>
        <dbReference type="ChEBI" id="CHEBI:61378"/>
        <dbReference type="ChEBI" id="CHEBI:82683"/>
        <dbReference type="EC" id="2.7.7.61"/>
    </reaction>
</comment>
<dbReference type="HOGENOM" id="CLU_104529_1_0_9"/>
<dbReference type="GO" id="GO:0016829">
    <property type="term" value="F:lyase activity"/>
    <property type="evidence" value="ECO:0007669"/>
    <property type="project" value="UniProtKB-KW"/>
</dbReference>
<evidence type="ECO:0000256" key="4">
    <source>
        <dbReference type="ARBA" id="ARBA00048574"/>
    </source>
</evidence>
<dbReference type="Proteomes" id="UP000011728">
    <property type="component" value="Chromosome"/>
</dbReference>
<dbReference type="GO" id="GO:0051191">
    <property type="term" value="P:prosthetic group biosynthetic process"/>
    <property type="evidence" value="ECO:0007669"/>
    <property type="project" value="InterPro"/>
</dbReference>
<dbReference type="RefSeq" id="WP_015393813.1">
    <property type="nucleotide sequence ID" value="NC_020291.1"/>
</dbReference>
<dbReference type="GO" id="GO:0050519">
    <property type="term" value="F:holo-citrate lyase synthase activity"/>
    <property type="evidence" value="ECO:0007669"/>
    <property type="project" value="UniProtKB-EC"/>
</dbReference>
<organism evidence="5 6">
    <name type="scientific">Clostridium saccharoperbutylacetonicum N1-4(HMT)</name>
    <dbReference type="NCBI Taxonomy" id="931276"/>
    <lineage>
        <taxon>Bacteria</taxon>
        <taxon>Bacillati</taxon>
        <taxon>Bacillota</taxon>
        <taxon>Clostridia</taxon>
        <taxon>Eubacteriales</taxon>
        <taxon>Clostridiaceae</taxon>
        <taxon>Clostridium</taxon>
    </lineage>
</organism>
<dbReference type="EMBL" id="CP004121">
    <property type="protein sequence ID" value="AGF57498.1"/>
    <property type="molecule type" value="Genomic_DNA"/>
</dbReference>